<evidence type="ECO:0000313" key="3">
    <source>
        <dbReference type="Proteomes" id="UP000002071"/>
    </source>
</evidence>
<evidence type="ECO:0000259" key="1">
    <source>
        <dbReference type="Pfam" id="PF20247"/>
    </source>
</evidence>
<feature type="domain" description="DUF6602" evidence="1">
    <location>
        <begin position="20"/>
        <end position="121"/>
    </location>
</feature>
<dbReference type="Pfam" id="PF20247">
    <property type="entry name" value="DUF6602"/>
    <property type="match status" value="1"/>
</dbReference>
<organism evidence="2 3">
    <name type="scientific">Halorhabdus utahensis (strain DSM 12940 / JCM 11049 / AX-2)</name>
    <dbReference type="NCBI Taxonomy" id="519442"/>
    <lineage>
        <taxon>Archaea</taxon>
        <taxon>Methanobacteriati</taxon>
        <taxon>Methanobacteriota</taxon>
        <taxon>Stenosarchaea group</taxon>
        <taxon>Halobacteria</taxon>
        <taxon>Halobacteriales</taxon>
        <taxon>Haloarculaceae</taxon>
        <taxon>Halorhabdus</taxon>
    </lineage>
</organism>
<dbReference type="EMBL" id="CP001687">
    <property type="protein sequence ID" value="ACV10427.1"/>
    <property type="molecule type" value="Genomic_DNA"/>
</dbReference>
<dbReference type="KEGG" id="hut:Huta_0239"/>
<evidence type="ECO:0000313" key="2">
    <source>
        <dbReference type="EMBL" id="ACV10427.1"/>
    </source>
</evidence>
<dbReference type="HOGENOM" id="CLU_1072030_0_0_2"/>
<dbReference type="Proteomes" id="UP000002071">
    <property type="component" value="Chromosome"/>
</dbReference>
<gene>
    <name evidence="2" type="ordered locus">Huta_0239</name>
</gene>
<proteinExistence type="predicted"/>
<reference evidence="2 3" key="1">
    <citation type="journal article" date="2009" name="Stand. Genomic Sci.">
        <title>Complete genome sequence of Halorhabdus utahensis type strain (AX-2).</title>
        <authorList>
            <person name="Anderson I."/>
            <person name="Tindall B.J."/>
            <person name="Pomrenke H."/>
            <person name="Goker M."/>
            <person name="Lapidus A."/>
            <person name="Nolan M."/>
            <person name="Copeland A."/>
            <person name="Glavina Del Rio T."/>
            <person name="Chen F."/>
            <person name="Tice H."/>
            <person name="Cheng J.F."/>
            <person name="Lucas S."/>
            <person name="Chertkov O."/>
            <person name="Bruce D."/>
            <person name="Brettin T."/>
            <person name="Detter J.C."/>
            <person name="Han C."/>
            <person name="Goodwin L."/>
            <person name="Land M."/>
            <person name="Hauser L."/>
            <person name="Chang Y.J."/>
            <person name="Jeffries C.D."/>
            <person name="Pitluck S."/>
            <person name="Pati A."/>
            <person name="Mavromatis K."/>
            <person name="Ivanova N."/>
            <person name="Ovchinnikova G."/>
            <person name="Chen A."/>
            <person name="Palaniappan K."/>
            <person name="Chain P."/>
            <person name="Rohde M."/>
            <person name="Bristow J."/>
            <person name="Eisen J.A."/>
            <person name="Markowitz V."/>
            <person name="Hugenholtz P."/>
            <person name="Kyrpides N.C."/>
            <person name="Klenk H.P."/>
        </authorList>
    </citation>
    <scope>NUCLEOTIDE SEQUENCE [LARGE SCALE GENOMIC DNA]</scope>
    <source>
        <strain evidence="3">DSM 12940 / JCM 11049 / AX-2</strain>
    </source>
</reference>
<accession>C7NPY0</accession>
<protein>
    <recommendedName>
        <fullName evidence="1">DUF6602 domain-containing protein</fullName>
    </recommendedName>
</protein>
<sequence>MSKFDDYFRYTSELLQTRYEQSQAIDHNLTAGEVRELFVEEFLSDMYPEQFVFGDGEIIDSSGRVSPQADLVVYDQQSPLLTYGGSNHFLAEGVLAHLEIKSDLTSSVDDVLTKTEGVKELNKNWVENTREQIDLPHVFSGAFAFEGPSPETLLRQLCEFYDIEVLQEGEQSVIETGDYHWGEVIDVICVLGEYVFFKHTSLDRQGNPTTTMQLLDTGEDSLSGFFVFLAGSIYRGMAGRPDLRSYMSMGEYDAFELPD</sequence>
<dbReference type="AlphaFoldDB" id="C7NPY0"/>
<dbReference type="CDD" id="cd21173">
    <property type="entry name" value="NucC-like"/>
    <property type="match status" value="1"/>
</dbReference>
<name>C7NPY0_HALUD</name>
<dbReference type="GeneID" id="8382501"/>
<keyword evidence="3" id="KW-1185">Reference proteome</keyword>
<dbReference type="InterPro" id="IPR046537">
    <property type="entry name" value="DUF6602"/>
</dbReference>
<dbReference type="OrthoDB" id="351197at2157"/>
<dbReference type="RefSeq" id="WP_012795304.1">
    <property type="nucleotide sequence ID" value="NC_013158.1"/>
</dbReference>